<dbReference type="Pfam" id="PF07275">
    <property type="entry name" value="ArdA"/>
    <property type="match status" value="1"/>
</dbReference>
<dbReference type="OrthoDB" id="944647at2"/>
<dbReference type="PATRIC" id="fig|36849.3.peg.3441"/>
<evidence type="ECO:0000313" key="1">
    <source>
        <dbReference type="EMBL" id="KPU43234.1"/>
    </source>
</evidence>
<reference evidence="1 2" key="1">
    <citation type="submission" date="2015-09" db="EMBL/GenBank/DDBJ databases">
        <title>Genome sequence of Oxobacter pfennigii DSM 3222.</title>
        <authorList>
            <person name="Poehlein A."/>
            <person name="Bengelsdorf F.R."/>
            <person name="Schiel-Bengelsdorf B."/>
            <person name="Duerre P."/>
            <person name="Daniel R."/>
        </authorList>
    </citation>
    <scope>NUCLEOTIDE SEQUENCE [LARGE SCALE GENOMIC DNA]</scope>
    <source>
        <strain evidence="1 2">DSM 3222</strain>
    </source>
</reference>
<dbReference type="InterPro" id="IPR041895">
    <property type="entry name" value="ArdA_dom1"/>
</dbReference>
<gene>
    <name evidence="1" type="ORF">OXPF_32480</name>
</gene>
<dbReference type="STRING" id="36849.OXPF_32480"/>
<accession>A0A0P8Y8Z5</accession>
<dbReference type="Gene3D" id="1.10.10.1190">
    <property type="entry name" value="Antirestriction protein ArdA, domain 3"/>
    <property type="match status" value="1"/>
</dbReference>
<name>A0A0P8Y8Z5_9CLOT</name>
<protein>
    <submittedName>
        <fullName evidence="1">Antirestriction protein (ArdA)</fullName>
    </submittedName>
</protein>
<comment type="caution">
    <text evidence="1">The sequence shown here is derived from an EMBL/GenBank/DDBJ whole genome shotgun (WGS) entry which is preliminary data.</text>
</comment>
<dbReference type="Proteomes" id="UP000050326">
    <property type="component" value="Unassembled WGS sequence"/>
</dbReference>
<dbReference type="AlphaFoldDB" id="A0A0P8Y8Z5"/>
<dbReference type="InterPro" id="IPR009899">
    <property type="entry name" value="ArdA"/>
</dbReference>
<keyword evidence="2" id="KW-1185">Reference proteome</keyword>
<dbReference type="Gene3D" id="3.10.20.480">
    <property type="entry name" value="Antirestriction protein ArdA, domain 1"/>
    <property type="match status" value="1"/>
</dbReference>
<dbReference type="EMBL" id="LKET01000041">
    <property type="protein sequence ID" value="KPU43234.1"/>
    <property type="molecule type" value="Genomic_DNA"/>
</dbReference>
<dbReference type="RefSeq" id="WP_054876283.1">
    <property type="nucleotide sequence ID" value="NZ_LKET01000041.1"/>
</dbReference>
<sequence length="235" mass="27109">MLEAYVTNLGRYNEGHLDGEYLKLPATTEDVQALLKRIHVDGVRYEEIFITDYETDIPGLHDCLGEYESIDELNYLASLLDDMPKWEAEKFAAAMEFGEHTGSVRDLINLTQNLDCFELYPGIEDEEDLGRYYIEEMCTLEIPEHLENYIDYEAYGRDMSMDDNGHFVDGGYIVNNGDSFIEHYSGRDDVPEEYRIFAYPEPEKSIHNALKQYQQMIDNAPVPTKGRTAPACEER</sequence>
<dbReference type="InterPro" id="IPR041893">
    <property type="entry name" value="ArdA_dom3"/>
</dbReference>
<evidence type="ECO:0000313" key="2">
    <source>
        <dbReference type="Proteomes" id="UP000050326"/>
    </source>
</evidence>
<proteinExistence type="predicted"/>
<organism evidence="1 2">
    <name type="scientific">Oxobacter pfennigii</name>
    <dbReference type="NCBI Taxonomy" id="36849"/>
    <lineage>
        <taxon>Bacteria</taxon>
        <taxon>Bacillati</taxon>
        <taxon>Bacillota</taxon>
        <taxon>Clostridia</taxon>
        <taxon>Eubacteriales</taxon>
        <taxon>Clostridiaceae</taxon>
        <taxon>Oxobacter</taxon>
    </lineage>
</organism>